<feature type="transmembrane region" description="Helical" evidence="8">
    <location>
        <begin position="336"/>
        <end position="355"/>
    </location>
</feature>
<feature type="transmembrane region" description="Helical" evidence="8">
    <location>
        <begin position="135"/>
        <end position="152"/>
    </location>
</feature>
<comment type="caution">
    <text evidence="10">The sequence shown here is derived from an EMBL/GenBank/DDBJ whole genome shotgun (WGS) entry which is preliminary data.</text>
</comment>
<feature type="transmembrane region" description="Helical" evidence="8">
    <location>
        <begin position="58"/>
        <end position="75"/>
    </location>
</feature>
<evidence type="ECO:0000256" key="6">
    <source>
        <dbReference type="ARBA" id="ARBA00022989"/>
    </source>
</evidence>
<evidence type="ECO:0000256" key="7">
    <source>
        <dbReference type="ARBA" id="ARBA00023136"/>
    </source>
</evidence>
<evidence type="ECO:0000256" key="3">
    <source>
        <dbReference type="ARBA" id="ARBA00022676"/>
    </source>
</evidence>
<evidence type="ECO:0000256" key="8">
    <source>
        <dbReference type="SAM" id="Phobius"/>
    </source>
</evidence>
<dbReference type="AlphaFoldDB" id="A0A0G1DH38"/>
<evidence type="ECO:0000256" key="2">
    <source>
        <dbReference type="ARBA" id="ARBA00022475"/>
    </source>
</evidence>
<protein>
    <submittedName>
        <fullName evidence="10">Glycosyl transferase family 39</fullName>
    </submittedName>
</protein>
<feature type="domain" description="Glycosyltransferase RgtA/B/C/D-like" evidence="9">
    <location>
        <begin position="62"/>
        <end position="211"/>
    </location>
</feature>
<keyword evidence="2" id="KW-1003">Cell membrane</keyword>
<proteinExistence type="predicted"/>
<gene>
    <name evidence="10" type="ORF">UV41_C0036G0010</name>
</gene>
<dbReference type="EMBL" id="LCEJ01000036">
    <property type="protein sequence ID" value="KKS70096.1"/>
    <property type="molecule type" value="Genomic_DNA"/>
</dbReference>
<dbReference type="InterPro" id="IPR038731">
    <property type="entry name" value="RgtA/B/C-like"/>
</dbReference>
<feature type="transmembrane region" description="Helical" evidence="8">
    <location>
        <begin position="201"/>
        <end position="219"/>
    </location>
</feature>
<keyword evidence="6 8" id="KW-1133">Transmembrane helix</keyword>
<name>A0A0G1DH38_9BACT</name>
<organism evidence="10 11">
    <name type="scientific">Candidatus Daviesbacteria bacterium GW2011_GWA2_42_7</name>
    <dbReference type="NCBI Taxonomy" id="1618425"/>
    <lineage>
        <taxon>Bacteria</taxon>
        <taxon>Candidatus Daviesiibacteriota</taxon>
    </lineage>
</organism>
<dbReference type="GO" id="GO:0005886">
    <property type="term" value="C:plasma membrane"/>
    <property type="evidence" value="ECO:0007669"/>
    <property type="project" value="UniProtKB-SubCell"/>
</dbReference>
<feature type="transmembrane region" description="Helical" evidence="8">
    <location>
        <begin position="111"/>
        <end position="128"/>
    </location>
</feature>
<keyword evidence="5 8" id="KW-0812">Transmembrane</keyword>
<dbReference type="Pfam" id="PF13231">
    <property type="entry name" value="PMT_2"/>
    <property type="match status" value="1"/>
</dbReference>
<comment type="subcellular location">
    <subcellularLocation>
        <location evidence="1">Cell membrane</location>
        <topology evidence="1">Multi-pass membrane protein</topology>
    </subcellularLocation>
</comment>
<evidence type="ECO:0000313" key="10">
    <source>
        <dbReference type="EMBL" id="KKS70096.1"/>
    </source>
</evidence>
<dbReference type="PANTHER" id="PTHR33908:SF11">
    <property type="entry name" value="MEMBRANE PROTEIN"/>
    <property type="match status" value="1"/>
</dbReference>
<accession>A0A0G1DH38</accession>
<dbReference type="Proteomes" id="UP000034785">
    <property type="component" value="Unassembled WGS sequence"/>
</dbReference>
<evidence type="ECO:0000256" key="5">
    <source>
        <dbReference type="ARBA" id="ARBA00022692"/>
    </source>
</evidence>
<evidence type="ECO:0000256" key="1">
    <source>
        <dbReference type="ARBA" id="ARBA00004651"/>
    </source>
</evidence>
<sequence length="496" mass="56578">MNYLIFLIFLLAVAIRFLYFPDNVYFAYDQARDSYTALEILKGDIKLIGPPSFLSDKIFPGPLIFYIYAPIYFLFNNNPEAVSAFFRVFNSFGIILTFLAASVIFNKRVGIIAALLFAFSYEQTQYSLFISHQPLAVIPVLLFYLGLALFLFKKDARGLILSALGWGLAIQLHYGYILLILPLLLILLIYRGDIKIPKFKVILFSLVTLLTTLSTFIVVELKYHPLLSFFSSSSSYVSLYPEETLFIINRFFHDIFIADYRFTPIIAVLGLMLFIAVSITKRDPQKKLLFLSFWFLGGLTPYLLSGVPSYYYSAAASVGLLIDFSYLLNLLIQKNFLVGAILLLLVLANNFSQIITINKTGVNSDMVIQPGMLVSNQKRVLDYIYSQASGQHFSINALTIPLNVNTTWSYLFEWYGRGKYHYLPTYGGDAAEGYKGNLKSVKARSELPDLQFLIIEPTLGIRESFRSNFFREESYFTKIIEEEKFGSITVQKRQKI</sequence>
<dbReference type="GO" id="GO:0016763">
    <property type="term" value="F:pentosyltransferase activity"/>
    <property type="evidence" value="ECO:0007669"/>
    <property type="project" value="TreeGrafter"/>
</dbReference>
<reference evidence="10 11" key="1">
    <citation type="journal article" date="2015" name="Nature">
        <title>rRNA introns, odd ribosomes, and small enigmatic genomes across a large radiation of phyla.</title>
        <authorList>
            <person name="Brown C.T."/>
            <person name="Hug L.A."/>
            <person name="Thomas B.C."/>
            <person name="Sharon I."/>
            <person name="Castelle C.J."/>
            <person name="Singh A."/>
            <person name="Wilkins M.J."/>
            <person name="Williams K.H."/>
            <person name="Banfield J.F."/>
        </authorList>
    </citation>
    <scope>NUCLEOTIDE SEQUENCE [LARGE SCALE GENOMIC DNA]</scope>
</reference>
<evidence type="ECO:0000313" key="11">
    <source>
        <dbReference type="Proteomes" id="UP000034785"/>
    </source>
</evidence>
<keyword evidence="7 8" id="KW-0472">Membrane</keyword>
<feature type="transmembrane region" description="Helical" evidence="8">
    <location>
        <begin position="164"/>
        <end position="189"/>
    </location>
</feature>
<dbReference type="PANTHER" id="PTHR33908">
    <property type="entry name" value="MANNOSYLTRANSFERASE YKCB-RELATED"/>
    <property type="match status" value="1"/>
</dbReference>
<evidence type="ECO:0000256" key="4">
    <source>
        <dbReference type="ARBA" id="ARBA00022679"/>
    </source>
</evidence>
<feature type="transmembrane region" description="Helical" evidence="8">
    <location>
        <begin position="260"/>
        <end position="279"/>
    </location>
</feature>
<dbReference type="GO" id="GO:0009103">
    <property type="term" value="P:lipopolysaccharide biosynthetic process"/>
    <property type="evidence" value="ECO:0007669"/>
    <property type="project" value="UniProtKB-ARBA"/>
</dbReference>
<keyword evidence="4 10" id="KW-0808">Transferase</keyword>
<evidence type="ECO:0000259" key="9">
    <source>
        <dbReference type="Pfam" id="PF13231"/>
    </source>
</evidence>
<keyword evidence="3" id="KW-0328">Glycosyltransferase</keyword>
<feature type="transmembrane region" description="Helical" evidence="8">
    <location>
        <begin position="84"/>
        <end position="105"/>
    </location>
</feature>
<feature type="transmembrane region" description="Helical" evidence="8">
    <location>
        <begin position="288"/>
        <end position="304"/>
    </location>
</feature>
<dbReference type="InterPro" id="IPR050297">
    <property type="entry name" value="LipidA_mod_glycosyltrf_83"/>
</dbReference>